<keyword evidence="6" id="KW-1185">Reference proteome</keyword>
<dbReference type="Proteomes" id="UP001152467">
    <property type="component" value="Unassembled WGS sequence"/>
</dbReference>
<accession>A0A9W4QRI8</accession>
<organism evidence="5 6">
    <name type="scientific">Pseudoalteromonas holothuriae</name>
    <dbReference type="NCBI Taxonomy" id="2963714"/>
    <lineage>
        <taxon>Bacteria</taxon>
        <taxon>Pseudomonadati</taxon>
        <taxon>Pseudomonadota</taxon>
        <taxon>Gammaproteobacteria</taxon>
        <taxon>Alteromonadales</taxon>
        <taxon>Pseudoalteromonadaceae</taxon>
        <taxon>Pseudoalteromonas</taxon>
    </lineage>
</organism>
<reference evidence="5" key="1">
    <citation type="submission" date="2022-07" db="EMBL/GenBank/DDBJ databases">
        <authorList>
            <person name="Criscuolo A."/>
        </authorList>
    </citation>
    <scope>NUCLEOTIDE SEQUENCE</scope>
    <source>
        <strain evidence="5">CIP111854</strain>
    </source>
</reference>
<comment type="caution">
    <text evidence="5">The sequence shown here is derived from an EMBL/GenBank/DDBJ whole genome shotgun (WGS) entry which is preliminary data.</text>
</comment>
<keyword evidence="2 3" id="KW-0238">DNA-binding</keyword>
<dbReference type="AlphaFoldDB" id="A0A9W4QRI8"/>
<dbReference type="InterPro" id="IPR010998">
    <property type="entry name" value="Integrase_recombinase_N"/>
</dbReference>
<dbReference type="EMBL" id="CAMAPC010000001">
    <property type="protein sequence ID" value="CAH9050044.1"/>
    <property type="molecule type" value="Genomic_DNA"/>
</dbReference>
<dbReference type="Gene3D" id="1.10.150.130">
    <property type="match status" value="1"/>
</dbReference>
<proteinExistence type="predicted"/>
<evidence type="ECO:0000313" key="6">
    <source>
        <dbReference type="Proteomes" id="UP001152467"/>
    </source>
</evidence>
<dbReference type="PROSITE" id="PS51900">
    <property type="entry name" value="CB"/>
    <property type="match status" value="1"/>
</dbReference>
<dbReference type="GO" id="GO:0015074">
    <property type="term" value="P:DNA integration"/>
    <property type="evidence" value="ECO:0007669"/>
    <property type="project" value="UniProtKB-KW"/>
</dbReference>
<evidence type="ECO:0000259" key="4">
    <source>
        <dbReference type="PROSITE" id="PS51900"/>
    </source>
</evidence>
<sequence length="134" mass="15745">MPTIIFIDAKEVQKKESALVAHFLEYGSTTTKLYIYTAFCVGDDMKTRSPFLNYIADYMLVRQYSLRTVDMYLKWIASYIHFHDKRHLASMGDNEVERYLEYLVLKQNVAPRTQATALNSLSFLYKHIIKKSCR</sequence>
<evidence type="ECO:0000256" key="2">
    <source>
        <dbReference type="ARBA" id="ARBA00023125"/>
    </source>
</evidence>
<feature type="domain" description="Core-binding (CB)" evidence="4">
    <location>
        <begin position="42"/>
        <end position="129"/>
    </location>
</feature>
<evidence type="ECO:0000256" key="3">
    <source>
        <dbReference type="PROSITE-ProRule" id="PRU01248"/>
    </source>
</evidence>
<evidence type="ECO:0000256" key="1">
    <source>
        <dbReference type="ARBA" id="ARBA00022908"/>
    </source>
</evidence>
<dbReference type="InterPro" id="IPR044068">
    <property type="entry name" value="CB"/>
</dbReference>
<dbReference type="InterPro" id="IPR004107">
    <property type="entry name" value="Integrase_SAM-like_N"/>
</dbReference>
<keyword evidence="1" id="KW-0229">DNA integration</keyword>
<dbReference type="GO" id="GO:0003677">
    <property type="term" value="F:DNA binding"/>
    <property type="evidence" value="ECO:0007669"/>
    <property type="project" value="UniProtKB-UniRule"/>
</dbReference>
<name>A0A9W4QRI8_9GAMM</name>
<protein>
    <recommendedName>
        <fullName evidence="4">Core-binding (CB) domain-containing protein</fullName>
    </recommendedName>
</protein>
<evidence type="ECO:0000313" key="5">
    <source>
        <dbReference type="EMBL" id="CAH9050044.1"/>
    </source>
</evidence>
<dbReference type="Pfam" id="PF13495">
    <property type="entry name" value="Phage_int_SAM_4"/>
    <property type="match status" value="1"/>
</dbReference>
<gene>
    <name evidence="5" type="ORF">PSECIP111854_00455</name>
</gene>